<organism evidence="1 2">
    <name type="scientific">Dulcicalothrix desertica PCC 7102</name>
    <dbReference type="NCBI Taxonomy" id="232991"/>
    <lineage>
        <taxon>Bacteria</taxon>
        <taxon>Bacillati</taxon>
        <taxon>Cyanobacteriota</taxon>
        <taxon>Cyanophyceae</taxon>
        <taxon>Nostocales</taxon>
        <taxon>Calotrichaceae</taxon>
        <taxon>Dulcicalothrix</taxon>
    </lineage>
</organism>
<dbReference type="AlphaFoldDB" id="A0A433UQV5"/>
<evidence type="ECO:0000313" key="2">
    <source>
        <dbReference type="Proteomes" id="UP000271624"/>
    </source>
</evidence>
<dbReference type="EMBL" id="RSCL01000037">
    <property type="protein sequence ID" value="RUS96228.1"/>
    <property type="molecule type" value="Genomic_DNA"/>
</dbReference>
<protein>
    <submittedName>
        <fullName evidence="1">Uncharacterized protein</fullName>
    </submittedName>
</protein>
<keyword evidence="2" id="KW-1185">Reference proteome</keyword>
<reference evidence="1" key="1">
    <citation type="submission" date="2018-12" db="EMBL/GenBank/DDBJ databases">
        <authorList>
            <person name="Will S."/>
            <person name="Neumann-Schaal M."/>
            <person name="Henke P."/>
        </authorList>
    </citation>
    <scope>NUCLEOTIDE SEQUENCE</scope>
    <source>
        <strain evidence="1">PCC 7102</strain>
    </source>
</reference>
<accession>A0A433UQV5</accession>
<comment type="caution">
    <text evidence="1">The sequence shown here is derived from an EMBL/GenBank/DDBJ whole genome shotgun (WGS) entry which is preliminary data.</text>
</comment>
<dbReference type="Proteomes" id="UP000271624">
    <property type="component" value="Unassembled WGS sequence"/>
</dbReference>
<reference evidence="1" key="2">
    <citation type="journal article" date="2019" name="Genome Biol. Evol.">
        <title>Day and night: Metabolic profiles and evolutionary relationships of six axenic non-marine cyanobacteria.</title>
        <authorList>
            <person name="Will S.E."/>
            <person name="Henke P."/>
            <person name="Boedeker C."/>
            <person name="Huang S."/>
            <person name="Brinkmann H."/>
            <person name="Rohde M."/>
            <person name="Jarek M."/>
            <person name="Friedl T."/>
            <person name="Seufert S."/>
            <person name="Schumacher M."/>
            <person name="Overmann J."/>
            <person name="Neumann-Schaal M."/>
            <person name="Petersen J."/>
        </authorList>
    </citation>
    <scope>NUCLEOTIDE SEQUENCE [LARGE SCALE GENOMIC DNA]</scope>
    <source>
        <strain evidence="1">PCC 7102</strain>
    </source>
</reference>
<gene>
    <name evidence="1" type="ORF">DSM106972_087700</name>
</gene>
<evidence type="ECO:0000313" key="1">
    <source>
        <dbReference type="EMBL" id="RUS96228.1"/>
    </source>
</evidence>
<proteinExistence type="predicted"/>
<name>A0A433UQV5_9CYAN</name>
<dbReference type="OrthoDB" id="502123at2"/>
<sequence length="470" mass="52710">MSFSALAKEHKPQSKMIQASSSSPIDTFYTATSKLVQEQINLIARIENAMNVKDPNRVRAVRGQILIQAASIEGFVKRLDPNYKNICASELNSKEARIFCPLYASSQELLKLSPLLDRILSRRGESAMVRSLPLVSGERQSDPVMPMSPISRPDLGRIATPHATQEPNLFNLAPQLVIGSSTKKLVANYTQPIQGAIKIPQEAIKVLEAAQKHIEQAQLEFGQEAKFHNPKQTAIALDRFAYDLDPQESQTYSKFLALPQTGIFRVLPHTVYHRPLNTLQNRLSKTVIERYPFPSLAEKDGFTPNFALSLVGNNFHVLASGVDYSLMANLGNIPIEKLDANLENVNPLAKAFFTYQPPRQLNLLQQERRRLATNKQNNSGLLSSVPAQLNNTYLVRSFQFKLPSAIVSGKKLTPQERLSIDELLKISSSDTIVAFRPVRQRSDGSYTVLWRVLNRFTAPQIEDLEAYLKY</sequence>